<keyword evidence="3" id="KW-1185">Reference proteome</keyword>
<feature type="compositionally biased region" description="Low complexity" evidence="1">
    <location>
        <begin position="286"/>
        <end position="301"/>
    </location>
</feature>
<gene>
    <name evidence="2" type="ORF">DFJ67_6965</name>
</gene>
<comment type="caution">
    <text evidence="2">The sequence shown here is derived from an EMBL/GenBank/DDBJ whole genome shotgun (WGS) entry which is preliminary data.</text>
</comment>
<evidence type="ECO:0000256" key="1">
    <source>
        <dbReference type="SAM" id="MobiDB-lite"/>
    </source>
</evidence>
<evidence type="ECO:0000313" key="3">
    <source>
        <dbReference type="Proteomes" id="UP000256913"/>
    </source>
</evidence>
<reference evidence="2 3" key="1">
    <citation type="submission" date="2018-08" db="EMBL/GenBank/DDBJ databases">
        <title>Sequencing the genomes of 1000 actinobacteria strains.</title>
        <authorList>
            <person name="Klenk H.-P."/>
        </authorList>
    </citation>
    <scope>NUCLEOTIDE SEQUENCE [LARGE SCALE GENOMIC DNA]</scope>
    <source>
        <strain evidence="2 3">DSM 44099</strain>
    </source>
</reference>
<proteinExistence type="predicted"/>
<accession>A0A3D9ZWD3</accession>
<name>A0A3D9ZWD3_9ACTN</name>
<protein>
    <submittedName>
        <fullName evidence="2">Uncharacterized protein</fullName>
    </submittedName>
</protein>
<dbReference type="Proteomes" id="UP000256913">
    <property type="component" value="Unassembled WGS sequence"/>
</dbReference>
<feature type="region of interest" description="Disordered" evidence="1">
    <location>
        <begin position="266"/>
        <end position="302"/>
    </location>
</feature>
<dbReference type="AlphaFoldDB" id="A0A3D9ZWD3"/>
<sequence>MSARSWPSSPLAAAYRAFTLLVQPPTPIGFDGRGFEGLPDEILPLERLRGLLLSPQTSVEVRDAVWRELVIRARRDGPSWVVAAVGIAMPGLRHVAGLLATGSRGDTRDLDAELLTGFLERLMTIDLQPPRVVGRLIDAGLRAARKARDADSDAQLVHTDAAGPIAPIHPWDHPDLVLARAVAAGVIDADEANLIAATRLEHHTLTVAAARIGISASLASSWRLKAEHRLLEAIRDGDLAHVPLRPRRPRSTRATQQRVSATQQRFASIEQRTTVSQQQVAGPNSATQHRAATAGATQQQTPVGSLSGIAVAADAVLATQQRAFVGKTSDRATAGVGAPGIEARPA</sequence>
<evidence type="ECO:0000313" key="2">
    <source>
        <dbReference type="EMBL" id="REG00905.1"/>
    </source>
</evidence>
<organism evidence="2 3">
    <name type="scientific">Asanoa ferruginea</name>
    <dbReference type="NCBI Taxonomy" id="53367"/>
    <lineage>
        <taxon>Bacteria</taxon>
        <taxon>Bacillati</taxon>
        <taxon>Actinomycetota</taxon>
        <taxon>Actinomycetes</taxon>
        <taxon>Micromonosporales</taxon>
        <taxon>Micromonosporaceae</taxon>
        <taxon>Asanoa</taxon>
    </lineage>
</organism>
<feature type="compositionally biased region" description="Polar residues" evidence="1">
    <location>
        <begin position="266"/>
        <end position="285"/>
    </location>
</feature>
<dbReference type="EMBL" id="QUMQ01000001">
    <property type="protein sequence ID" value="REG00905.1"/>
    <property type="molecule type" value="Genomic_DNA"/>
</dbReference>